<reference evidence="4" key="2">
    <citation type="submission" date="2023-05" db="EMBL/GenBank/DDBJ databases">
        <authorList>
            <consortium name="Lawrence Berkeley National Laboratory"/>
            <person name="Steindorff A."/>
            <person name="Hensen N."/>
            <person name="Bonometti L."/>
            <person name="Westerberg I."/>
            <person name="Brannstrom I.O."/>
            <person name="Guillou S."/>
            <person name="Cros-Aarteil S."/>
            <person name="Calhoun S."/>
            <person name="Haridas S."/>
            <person name="Kuo A."/>
            <person name="Mondo S."/>
            <person name="Pangilinan J."/>
            <person name="Riley R."/>
            <person name="Labutti K."/>
            <person name="Andreopoulos B."/>
            <person name="Lipzen A."/>
            <person name="Chen C."/>
            <person name="Yanf M."/>
            <person name="Daum C."/>
            <person name="Ng V."/>
            <person name="Clum A."/>
            <person name="Ohm R."/>
            <person name="Martin F."/>
            <person name="Silar P."/>
            <person name="Natvig D."/>
            <person name="Lalanne C."/>
            <person name="Gautier V."/>
            <person name="Ament-Velasquez S.L."/>
            <person name="Kruys A."/>
            <person name="Hutchinson M.I."/>
            <person name="Powell A.J."/>
            <person name="Barry K."/>
            <person name="Miller A.N."/>
            <person name="Grigoriev I.V."/>
            <person name="Debuchy R."/>
            <person name="Gladieux P."/>
            <person name="Thoren M.H."/>
            <person name="Johannesson H."/>
        </authorList>
    </citation>
    <scope>NUCLEOTIDE SEQUENCE</scope>
    <source>
        <strain evidence="4">CBS 731.68</strain>
    </source>
</reference>
<dbReference type="Gene3D" id="3.60.130.10">
    <property type="entry name" value="Clavaminate synthase-like"/>
    <property type="match status" value="1"/>
</dbReference>
<dbReference type="Proteomes" id="UP001302602">
    <property type="component" value="Unassembled WGS sequence"/>
</dbReference>
<evidence type="ECO:0000313" key="5">
    <source>
        <dbReference type="Proteomes" id="UP001302602"/>
    </source>
</evidence>
<feature type="compositionally biased region" description="Low complexity" evidence="2">
    <location>
        <begin position="197"/>
        <end position="215"/>
    </location>
</feature>
<feature type="region of interest" description="Disordered" evidence="2">
    <location>
        <begin position="180"/>
        <end position="255"/>
    </location>
</feature>
<keyword evidence="5" id="KW-1185">Reference proteome</keyword>
<feature type="compositionally biased region" description="Polar residues" evidence="2">
    <location>
        <begin position="29"/>
        <end position="46"/>
    </location>
</feature>
<feature type="compositionally biased region" description="Low complexity" evidence="2">
    <location>
        <begin position="226"/>
        <end position="238"/>
    </location>
</feature>
<dbReference type="InterPro" id="IPR042098">
    <property type="entry name" value="TauD-like_sf"/>
</dbReference>
<dbReference type="Pfam" id="PF02668">
    <property type="entry name" value="TauD"/>
    <property type="match status" value="1"/>
</dbReference>
<feature type="region of interest" description="Disordered" evidence="2">
    <location>
        <begin position="29"/>
        <end position="77"/>
    </location>
</feature>
<name>A0AAN6TXG9_9PEZI</name>
<evidence type="ECO:0000313" key="4">
    <source>
        <dbReference type="EMBL" id="KAK4121901.1"/>
    </source>
</evidence>
<dbReference type="InterPro" id="IPR052973">
    <property type="entry name" value="Fungal_sec-metab_reg_TF"/>
</dbReference>
<reference evidence="4" key="1">
    <citation type="journal article" date="2023" name="Mol. Phylogenet. Evol.">
        <title>Genome-scale phylogeny and comparative genomics of the fungal order Sordariales.</title>
        <authorList>
            <person name="Hensen N."/>
            <person name="Bonometti L."/>
            <person name="Westerberg I."/>
            <person name="Brannstrom I.O."/>
            <person name="Guillou S."/>
            <person name="Cros-Aarteil S."/>
            <person name="Calhoun S."/>
            <person name="Haridas S."/>
            <person name="Kuo A."/>
            <person name="Mondo S."/>
            <person name="Pangilinan J."/>
            <person name="Riley R."/>
            <person name="LaButti K."/>
            <person name="Andreopoulos B."/>
            <person name="Lipzen A."/>
            <person name="Chen C."/>
            <person name="Yan M."/>
            <person name="Daum C."/>
            <person name="Ng V."/>
            <person name="Clum A."/>
            <person name="Steindorff A."/>
            <person name="Ohm R.A."/>
            <person name="Martin F."/>
            <person name="Silar P."/>
            <person name="Natvig D.O."/>
            <person name="Lalanne C."/>
            <person name="Gautier V."/>
            <person name="Ament-Velasquez S.L."/>
            <person name="Kruys A."/>
            <person name="Hutchinson M.I."/>
            <person name="Powell A.J."/>
            <person name="Barry K."/>
            <person name="Miller A.N."/>
            <person name="Grigoriev I.V."/>
            <person name="Debuchy R."/>
            <person name="Gladieux P."/>
            <person name="Hiltunen Thoren M."/>
            <person name="Johannesson H."/>
        </authorList>
    </citation>
    <scope>NUCLEOTIDE SEQUENCE</scope>
    <source>
        <strain evidence="4">CBS 731.68</strain>
    </source>
</reference>
<protein>
    <submittedName>
        <fullName evidence="4">Clavaminate synthase-like protein</fullName>
    </submittedName>
</protein>
<dbReference type="GO" id="GO:0016491">
    <property type="term" value="F:oxidoreductase activity"/>
    <property type="evidence" value="ECO:0007669"/>
    <property type="project" value="UniProtKB-KW"/>
</dbReference>
<dbReference type="SUPFAM" id="SSF51197">
    <property type="entry name" value="Clavaminate synthase-like"/>
    <property type="match status" value="1"/>
</dbReference>
<dbReference type="RefSeq" id="XP_062645672.1">
    <property type="nucleotide sequence ID" value="XM_062794811.1"/>
</dbReference>
<proteinExistence type="predicted"/>
<evidence type="ECO:0000256" key="2">
    <source>
        <dbReference type="SAM" id="MobiDB-lite"/>
    </source>
</evidence>
<gene>
    <name evidence="4" type="ORF">N657DRAFT_657423</name>
</gene>
<evidence type="ECO:0000259" key="3">
    <source>
        <dbReference type="Pfam" id="PF02668"/>
    </source>
</evidence>
<dbReference type="GeneID" id="87831580"/>
<evidence type="ECO:0000256" key="1">
    <source>
        <dbReference type="ARBA" id="ARBA00023002"/>
    </source>
</evidence>
<dbReference type="EMBL" id="MU853232">
    <property type="protein sequence ID" value="KAK4121901.1"/>
    <property type="molecule type" value="Genomic_DNA"/>
</dbReference>
<dbReference type="AlphaFoldDB" id="A0AAN6TXG9"/>
<dbReference type="InterPro" id="IPR003819">
    <property type="entry name" value="TauD/TfdA-like"/>
</dbReference>
<sequence>MEFSSKDLEDIQRVAGLLNLSVDELLQQSRSRSQIAPGTPSASNSPQQPPRQQHPGLRRITDVSNSQLPESHHQTSLDQDLDAFDICDPQASGFGSEPSELSLHLTATQGQDEEVILLNPHTTWYDCDAAVFEFDPSTVESLTFEDTTTDPGPPEDGSYVPVTPMDIDFEFASNCATREDARESAFDDTSTDWALVTPSSGSPPLHTPLSSSTSTADRSYYRIAPKVSKSNAKSASESSSHRVKKKRSPYEGSKRIDTHLTRQLHACVRCRMQRNRCIPDPANPRGPCLTCQQRTVRMSRLPCLRYMVTDSTLYRTGLDYMPFYRTHPMIGPQYGDFHLQRRWTDAPPKYLCLGQIGSMHFKVELREFIPPANSRDVDLKGRPMYAVPWAVADPDAVVEAIHEYIERAITRYMAAYLDDTDPLVWNIFQAAYRASVFPTPNELLKKTLRLWVACRFIESKWRCWSETGWADSAIRAMNPQDPFYKDIDSLPPYIDYQIASIIIHRILGPLRKDVLRILQSTFNTHSPKDWFATFLTSFILLQNYEMQMLFQRQFAARRRAELFTPGFDWNAPRVRRMARLDPEQSELMAQCRDVVVKKATMGAETILLGHQGQDWSALTVKANCVPRYFPISHEWPAEVEGDLAWGPSSFASKDDFTLTLSETDISEIQSGLQHFNELGLYGNEVSPSTFPLPTLGPQLQRMAHDIHWGKGFWVVRGLKPDDFSPEDNVLVFLGISSYIGSVRGRQDEKGNMLMHIRDAKLSRTPQQDRPTRYSSRASTFHTDTFCDILALQTRNNASVGGRNLLASSWTVYNELMKTHPHLRELLAQPIWSFDSRGKFLPSNTRPLLYHHDGRIIMNYAREPLLGLSGVNRAPGLAPLTEEQRRALDVIEDIAKRNQMVLEAQPGDLLFINNHGVLHSREAFVDSQDSPRYLVRMWLKNPELAWKLPRGLVEGNKRIYDENELGEQWNVVDAPRVMFRLSERLTS</sequence>
<comment type="caution">
    <text evidence="4">The sequence shown here is derived from an EMBL/GenBank/DDBJ whole genome shotgun (WGS) entry which is preliminary data.</text>
</comment>
<keyword evidence="1" id="KW-0560">Oxidoreductase</keyword>
<organism evidence="4 5">
    <name type="scientific">Parathielavia appendiculata</name>
    <dbReference type="NCBI Taxonomy" id="2587402"/>
    <lineage>
        <taxon>Eukaryota</taxon>
        <taxon>Fungi</taxon>
        <taxon>Dikarya</taxon>
        <taxon>Ascomycota</taxon>
        <taxon>Pezizomycotina</taxon>
        <taxon>Sordariomycetes</taxon>
        <taxon>Sordariomycetidae</taxon>
        <taxon>Sordariales</taxon>
        <taxon>Chaetomiaceae</taxon>
        <taxon>Parathielavia</taxon>
    </lineage>
</organism>
<dbReference type="PANTHER" id="PTHR35392:SF3">
    <property type="entry name" value="ZN(2)-C6 FUNGAL-TYPE DOMAIN-CONTAINING PROTEIN"/>
    <property type="match status" value="1"/>
</dbReference>
<feature type="domain" description="TauD/TfdA-like" evidence="3">
    <location>
        <begin position="686"/>
        <end position="937"/>
    </location>
</feature>
<dbReference type="PANTHER" id="PTHR35392">
    <property type="entry name" value="ZN(II)2CYS6 TRANSCRIPTION FACTOR (EUROFUNG)-RELATED-RELATED"/>
    <property type="match status" value="1"/>
</dbReference>
<accession>A0AAN6TXG9</accession>